<dbReference type="AlphaFoldDB" id="A0A8J2X0E1"/>
<dbReference type="Pfam" id="PF10539">
    <property type="entry name" value="Dev_Cell_Death"/>
    <property type="match status" value="1"/>
</dbReference>
<feature type="domain" description="DCD" evidence="2">
    <location>
        <begin position="150"/>
        <end position="268"/>
    </location>
</feature>
<feature type="compositionally biased region" description="Low complexity" evidence="1">
    <location>
        <begin position="121"/>
        <end position="149"/>
    </location>
</feature>
<dbReference type="PROSITE" id="PS51222">
    <property type="entry name" value="DCD"/>
    <property type="match status" value="1"/>
</dbReference>
<evidence type="ECO:0000313" key="3">
    <source>
        <dbReference type="EMBL" id="CAH0374919.1"/>
    </source>
</evidence>
<evidence type="ECO:0000259" key="2">
    <source>
        <dbReference type="PROSITE" id="PS51222"/>
    </source>
</evidence>
<keyword evidence="4" id="KW-1185">Reference proteome</keyword>
<dbReference type="PANTHER" id="PTHR46444:SF19">
    <property type="entry name" value="OS02G0745600 PROTEIN"/>
    <property type="match status" value="1"/>
</dbReference>
<proteinExistence type="predicted"/>
<name>A0A8J2X0E1_9STRA</name>
<evidence type="ECO:0000256" key="1">
    <source>
        <dbReference type="SAM" id="MobiDB-lite"/>
    </source>
</evidence>
<dbReference type="PANTHER" id="PTHR46444">
    <property type="entry name" value="DCD (DEVELOPMENT AND CELL DEATH) DOMAIN PROTEIN-RELATED"/>
    <property type="match status" value="1"/>
</dbReference>
<evidence type="ECO:0000313" key="4">
    <source>
        <dbReference type="Proteomes" id="UP000789595"/>
    </source>
</evidence>
<protein>
    <recommendedName>
        <fullName evidence="2">DCD domain-containing protein</fullName>
    </recommendedName>
</protein>
<reference evidence="3" key="1">
    <citation type="submission" date="2021-11" db="EMBL/GenBank/DDBJ databases">
        <authorList>
            <consortium name="Genoscope - CEA"/>
            <person name="William W."/>
        </authorList>
    </citation>
    <scope>NUCLEOTIDE SEQUENCE</scope>
</reference>
<dbReference type="Proteomes" id="UP000789595">
    <property type="component" value="Unassembled WGS sequence"/>
</dbReference>
<feature type="region of interest" description="Disordered" evidence="1">
    <location>
        <begin position="86"/>
        <end position="149"/>
    </location>
</feature>
<comment type="caution">
    <text evidence="3">The sequence shown here is derived from an EMBL/GenBank/DDBJ whole genome shotgun (WGS) entry which is preliminary data.</text>
</comment>
<gene>
    <name evidence="3" type="ORF">PECAL_4P22320</name>
</gene>
<dbReference type="EMBL" id="CAKKNE010000004">
    <property type="protein sequence ID" value="CAH0374919.1"/>
    <property type="molecule type" value="Genomic_DNA"/>
</dbReference>
<dbReference type="OrthoDB" id="193787at2759"/>
<accession>A0A8J2X0E1</accession>
<dbReference type="InterPro" id="IPR013989">
    <property type="entry name" value="Dev_and_cell_death_domain"/>
</dbReference>
<dbReference type="SMART" id="SM00767">
    <property type="entry name" value="DCD"/>
    <property type="match status" value="1"/>
</dbReference>
<organism evidence="3 4">
    <name type="scientific">Pelagomonas calceolata</name>
    <dbReference type="NCBI Taxonomy" id="35677"/>
    <lineage>
        <taxon>Eukaryota</taxon>
        <taxon>Sar</taxon>
        <taxon>Stramenopiles</taxon>
        <taxon>Ochrophyta</taxon>
        <taxon>Pelagophyceae</taxon>
        <taxon>Pelagomonadales</taxon>
        <taxon>Pelagomonadaceae</taxon>
        <taxon>Pelagomonas</taxon>
    </lineage>
</organism>
<sequence>MAALSRFPAMVANSREVAWAPPAGTGKLQGQAQLRDAALAPAVLQVLEARGCNDVAAVKRLSSATLEQMGVPPRYRDALAAALSAPAPSTKWGDDDSDDTPPTQSRRRARVDDEPKPAPAPQQQWATATGGNRAQRRAAAAAAPKKATSNNSPGFVFLCNRLSRGEVRDRKLFGLGKGQLRDMEKHITSSTPLFLYDFDAKTLTGPCTPDGAPALDIDRDAWRGRFPAQLRFREELDKVTTLRNTKYKSGPLPLSDTRTLLQRLAAGK</sequence>